<gene>
    <name evidence="3" type="ORF">GA0070622_0079</name>
</gene>
<dbReference type="PANTHER" id="PTHR42685:SF22">
    <property type="entry name" value="CONDITIONED MEDIUM FACTOR RECEPTOR 1"/>
    <property type="match status" value="1"/>
</dbReference>
<evidence type="ECO:0000313" key="3">
    <source>
        <dbReference type="EMBL" id="SBT63136.1"/>
    </source>
</evidence>
<dbReference type="PANTHER" id="PTHR42685">
    <property type="entry name" value="GERANYLGERANYL DIPHOSPHATE REDUCTASE"/>
    <property type="match status" value="1"/>
</dbReference>
<dbReference type="GO" id="GO:0016628">
    <property type="term" value="F:oxidoreductase activity, acting on the CH-CH group of donors, NAD or NADP as acceptor"/>
    <property type="evidence" value="ECO:0007669"/>
    <property type="project" value="InterPro"/>
</dbReference>
<dbReference type="GO" id="GO:0071949">
    <property type="term" value="F:FAD binding"/>
    <property type="evidence" value="ECO:0007669"/>
    <property type="project" value="InterPro"/>
</dbReference>
<sequence>MTAVENDADVIVVGAGPGGSATAYHLARHGVRVLLLEKTEFPREKVCGDGLTPRAVRQLIRMGVDTSPEAGWLHNKGLRVIGGGVRLELDWPDLASFPNYGLVRTRLDFDDLLAQRAVAAGAKLRTGVNVLTPVLDADDRVIGVQAEVGPDKEPATFHAPLVVAADGVSGRFPLALGLTKREDRPIGVAVRRYYRSPAKHDDDYLESWLELRAKGNDALLPGYGWIFGLGDGRVNVGLGVLNSSSAFGKTNYRRLAHQSGWPSSSPVVRLAERGGGVEHAQADVHPAVAEAEDPAVAGQQRVVALGPQLQPGLQVVVVVLGGRAVVAADRDADRPVLPLGQPEREREAAGDPVGGDHQRRVEGGRLLVRADLGLHADHPVVRVQHRGQDVHPGAQLRAGGDGTLGEQVVEVEPGPDQAVVGEAGQSGQSSSRRTPPPITRRPLLCSQPASGEVSTPIRISCRTARGVSPSPQTFSRGNSVFSSSSTRTPCRARWYAVADPPGPAPTTMTSASFSTAVIRASSRMLVKCFTSRSGWSL</sequence>
<dbReference type="NCBIfam" id="TIGR02032">
    <property type="entry name" value="GG-red-SF"/>
    <property type="match status" value="1"/>
</dbReference>
<dbReference type="InterPro" id="IPR011777">
    <property type="entry name" value="Geranylgeranyl_Rdtase_fam"/>
</dbReference>
<name>A0A1A9B274_9ACTN</name>
<dbReference type="Proteomes" id="UP000199558">
    <property type="component" value="Unassembled WGS sequence"/>
</dbReference>
<dbReference type="InterPro" id="IPR002938">
    <property type="entry name" value="FAD-bd"/>
</dbReference>
<accession>A0A1A9B274</accession>
<dbReference type="Pfam" id="PF01494">
    <property type="entry name" value="FAD_binding_3"/>
    <property type="match status" value="1"/>
</dbReference>
<feature type="region of interest" description="Disordered" evidence="1">
    <location>
        <begin position="335"/>
        <end position="359"/>
    </location>
</feature>
<dbReference type="AlphaFoldDB" id="A0A1A9B274"/>
<feature type="region of interest" description="Disordered" evidence="1">
    <location>
        <begin position="417"/>
        <end position="451"/>
    </location>
</feature>
<dbReference type="Gene3D" id="3.50.50.60">
    <property type="entry name" value="FAD/NAD(P)-binding domain"/>
    <property type="match status" value="1"/>
</dbReference>
<keyword evidence="4" id="KW-1185">Reference proteome</keyword>
<organism evidence="3 4">
    <name type="scientific">Micromonospora sediminicola</name>
    <dbReference type="NCBI Taxonomy" id="946078"/>
    <lineage>
        <taxon>Bacteria</taxon>
        <taxon>Bacillati</taxon>
        <taxon>Actinomycetota</taxon>
        <taxon>Actinomycetes</taxon>
        <taxon>Micromonosporales</taxon>
        <taxon>Micromonosporaceae</taxon>
        <taxon>Micromonospora</taxon>
    </lineage>
</organism>
<dbReference type="STRING" id="946078.GA0070622_0079"/>
<feature type="compositionally biased region" description="Basic and acidic residues" evidence="1">
    <location>
        <begin position="342"/>
        <end position="359"/>
    </location>
</feature>
<dbReference type="InterPro" id="IPR050407">
    <property type="entry name" value="Geranylgeranyl_reductase"/>
</dbReference>
<protein>
    <submittedName>
        <fullName evidence="3">Geranylgeranyl reductase family</fullName>
    </submittedName>
</protein>
<evidence type="ECO:0000313" key="4">
    <source>
        <dbReference type="Proteomes" id="UP000199558"/>
    </source>
</evidence>
<dbReference type="EMBL" id="FLRH01000003">
    <property type="protein sequence ID" value="SBT63136.1"/>
    <property type="molecule type" value="Genomic_DNA"/>
</dbReference>
<evidence type="ECO:0000256" key="1">
    <source>
        <dbReference type="SAM" id="MobiDB-lite"/>
    </source>
</evidence>
<proteinExistence type="predicted"/>
<dbReference type="SUPFAM" id="SSF51905">
    <property type="entry name" value="FAD/NAD(P)-binding domain"/>
    <property type="match status" value="1"/>
</dbReference>
<dbReference type="PRINTS" id="PR00420">
    <property type="entry name" value="RNGMNOXGNASE"/>
</dbReference>
<evidence type="ECO:0000259" key="2">
    <source>
        <dbReference type="Pfam" id="PF01494"/>
    </source>
</evidence>
<dbReference type="InterPro" id="IPR036188">
    <property type="entry name" value="FAD/NAD-bd_sf"/>
</dbReference>
<feature type="domain" description="FAD-binding" evidence="2">
    <location>
        <begin position="7"/>
        <end position="181"/>
    </location>
</feature>
<reference evidence="4" key="1">
    <citation type="submission" date="2016-06" db="EMBL/GenBank/DDBJ databases">
        <authorList>
            <person name="Varghese N."/>
            <person name="Submissions Spin"/>
        </authorList>
    </citation>
    <scope>NUCLEOTIDE SEQUENCE [LARGE SCALE GENOMIC DNA]</scope>
    <source>
        <strain evidence="4">DSM 45794</strain>
    </source>
</reference>